<dbReference type="EMBL" id="FZQP02004444">
    <property type="protein sequence ID" value="VVC99956.1"/>
    <property type="molecule type" value="Genomic_DNA"/>
</dbReference>
<organism evidence="1 2">
    <name type="scientific">Leptidea sinapis</name>
    <dbReference type="NCBI Taxonomy" id="189913"/>
    <lineage>
        <taxon>Eukaryota</taxon>
        <taxon>Metazoa</taxon>
        <taxon>Ecdysozoa</taxon>
        <taxon>Arthropoda</taxon>
        <taxon>Hexapoda</taxon>
        <taxon>Insecta</taxon>
        <taxon>Pterygota</taxon>
        <taxon>Neoptera</taxon>
        <taxon>Endopterygota</taxon>
        <taxon>Lepidoptera</taxon>
        <taxon>Glossata</taxon>
        <taxon>Ditrysia</taxon>
        <taxon>Papilionoidea</taxon>
        <taxon>Pieridae</taxon>
        <taxon>Dismorphiinae</taxon>
        <taxon>Leptidea</taxon>
    </lineage>
</organism>
<reference evidence="1 2" key="1">
    <citation type="submission" date="2017-07" db="EMBL/GenBank/DDBJ databases">
        <authorList>
            <person name="Talla V."/>
            <person name="Backstrom N."/>
        </authorList>
    </citation>
    <scope>NUCLEOTIDE SEQUENCE [LARGE SCALE GENOMIC DNA]</scope>
</reference>
<name>A0A5E4QPV0_9NEOP</name>
<feature type="non-terminal residue" evidence="1">
    <location>
        <position position="133"/>
    </location>
</feature>
<evidence type="ECO:0000313" key="2">
    <source>
        <dbReference type="Proteomes" id="UP000324832"/>
    </source>
</evidence>
<dbReference type="Proteomes" id="UP000324832">
    <property type="component" value="Unassembled WGS sequence"/>
</dbReference>
<proteinExistence type="predicted"/>
<evidence type="ECO:0000313" key="1">
    <source>
        <dbReference type="EMBL" id="VVC99956.1"/>
    </source>
</evidence>
<accession>A0A5E4QPV0</accession>
<dbReference type="AlphaFoldDB" id="A0A5E4QPV0"/>
<gene>
    <name evidence="1" type="ORF">LSINAPIS_LOCUS10708</name>
</gene>
<protein>
    <submittedName>
        <fullName evidence="1">Uncharacterized protein</fullName>
    </submittedName>
</protein>
<sequence>MTHLFNVDYALLQKILRELLDKKLKTIKEEIVAEIKSSLLKQIKDEVKAISSQFNLIQESYQCRQLNIEIVGLPEAPNENPKTLMVEIAKHAGLQVSFDEIEFAHRVQPFKCTPKHPKALVTTKIYYLTIILK</sequence>
<keyword evidence="2" id="KW-1185">Reference proteome</keyword>